<accession>A0A6B0Z171</accession>
<dbReference type="AlphaFoldDB" id="A0A6B0Z171"/>
<organism evidence="2">
    <name type="scientific">Caldilineaceae bacterium SB0664_bin_27</name>
    <dbReference type="NCBI Taxonomy" id="2605260"/>
    <lineage>
        <taxon>Bacteria</taxon>
        <taxon>Bacillati</taxon>
        <taxon>Chloroflexota</taxon>
        <taxon>Caldilineae</taxon>
        <taxon>Caldilineales</taxon>
        <taxon>Caldilineaceae</taxon>
    </lineage>
</organism>
<sequence length="173" mass="19741">MSEAPYDPMTGQPFTRLPDKVKIIAPRDSFCSTHENSQQALHLQLIYVKNLRRRIKEIIESENHKRRQTEPESEAENRTEREADAGNREEQEAATEDRTVSETVTGNQEEQETGNGDRAKPDKPPGFQFVMVRDNRFLAEPEPDQQADLQTVRQQLVSLIAARANGKKKANDI</sequence>
<dbReference type="EMBL" id="VXRG01000185">
    <property type="protein sequence ID" value="MXY96009.1"/>
    <property type="molecule type" value="Genomic_DNA"/>
</dbReference>
<reference evidence="2" key="1">
    <citation type="submission" date="2019-09" db="EMBL/GenBank/DDBJ databases">
        <title>Characterisation of the sponge microbiome using genome-centric metagenomics.</title>
        <authorList>
            <person name="Engelberts J.P."/>
            <person name="Robbins S.J."/>
            <person name="De Goeij J.M."/>
            <person name="Aranda M."/>
            <person name="Bell S.C."/>
            <person name="Webster N.S."/>
        </authorList>
    </citation>
    <scope>NUCLEOTIDE SEQUENCE</scope>
    <source>
        <strain evidence="2">SB0664_bin_27</strain>
    </source>
</reference>
<gene>
    <name evidence="2" type="ORF">F4Y42_21420</name>
</gene>
<proteinExistence type="predicted"/>
<evidence type="ECO:0000313" key="2">
    <source>
        <dbReference type="EMBL" id="MXY96009.1"/>
    </source>
</evidence>
<evidence type="ECO:0000256" key="1">
    <source>
        <dbReference type="SAM" id="MobiDB-lite"/>
    </source>
</evidence>
<comment type="caution">
    <text evidence="2">The sequence shown here is derived from an EMBL/GenBank/DDBJ whole genome shotgun (WGS) entry which is preliminary data.</text>
</comment>
<feature type="compositionally biased region" description="Basic and acidic residues" evidence="1">
    <location>
        <begin position="75"/>
        <end position="100"/>
    </location>
</feature>
<protein>
    <submittedName>
        <fullName evidence="2">Uncharacterized protein</fullName>
    </submittedName>
</protein>
<feature type="region of interest" description="Disordered" evidence="1">
    <location>
        <begin position="62"/>
        <end position="127"/>
    </location>
</feature>
<name>A0A6B0Z171_9CHLR</name>